<reference evidence="1" key="1">
    <citation type="submission" date="2019-10" db="EMBL/GenBank/DDBJ databases">
        <authorList>
            <consortium name="DOE Joint Genome Institute"/>
            <person name="Kuo A."/>
            <person name="Miyauchi S."/>
            <person name="Kiss E."/>
            <person name="Drula E."/>
            <person name="Kohler A."/>
            <person name="Sanchez-Garcia M."/>
            <person name="Andreopoulos B."/>
            <person name="Barry K.W."/>
            <person name="Bonito G."/>
            <person name="Buee M."/>
            <person name="Carver A."/>
            <person name="Chen C."/>
            <person name="Cichocki N."/>
            <person name="Clum A."/>
            <person name="Culley D."/>
            <person name="Crous P.W."/>
            <person name="Fauchery L."/>
            <person name="Girlanda M."/>
            <person name="Hayes R."/>
            <person name="Keri Z."/>
            <person name="LaButti K."/>
            <person name="Lipzen A."/>
            <person name="Lombard V."/>
            <person name="Magnuson J."/>
            <person name="Maillard F."/>
            <person name="Morin E."/>
            <person name="Murat C."/>
            <person name="Nolan M."/>
            <person name="Ohm R."/>
            <person name="Pangilinan J."/>
            <person name="Pereira M."/>
            <person name="Perotto S."/>
            <person name="Peter M."/>
            <person name="Riley R."/>
            <person name="Sitrit Y."/>
            <person name="Stielow B."/>
            <person name="Szollosi G."/>
            <person name="Zifcakova L."/>
            <person name="Stursova M."/>
            <person name="Spatafora J.W."/>
            <person name="Tedersoo L."/>
            <person name="Vaario L.-M."/>
            <person name="Yamada A."/>
            <person name="Yan M."/>
            <person name="Wang P."/>
            <person name="Xu J."/>
            <person name="Bruns T."/>
            <person name="Baldrian P."/>
            <person name="Vilgalys R."/>
            <person name="Henrissat B."/>
            <person name="Grigoriev I.V."/>
            <person name="Hibbett D."/>
            <person name="Nagy L.G."/>
            <person name="Martin F.M."/>
        </authorList>
    </citation>
    <scope>NUCLEOTIDE SEQUENCE</scope>
    <source>
        <strain evidence="1">BED1</strain>
    </source>
</reference>
<dbReference type="EMBL" id="WHUW01000015">
    <property type="protein sequence ID" value="KAF8438953.1"/>
    <property type="molecule type" value="Genomic_DNA"/>
</dbReference>
<gene>
    <name evidence="1" type="ORF">L210DRAFT_58985</name>
</gene>
<accession>A0AAD4BST6</accession>
<dbReference type="AlphaFoldDB" id="A0AAD4BST6"/>
<dbReference type="Proteomes" id="UP001194468">
    <property type="component" value="Unassembled WGS sequence"/>
</dbReference>
<protein>
    <submittedName>
        <fullName evidence="1">Uncharacterized protein</fullName>
    </submittedName>
</protein>
<evidence type="ECO:0000313" key="2">
    <source>
        <dbReference type="Proteomes" id="UP001194468"/>
    </source>
</evidence>
<reference evidence="1" key="2">
    <citation type="journal article" date="2020" name="Nat. Commun.">
        <title>Large-scale genome sequencing of mycorrhizal fungi provides insights into the early evolution of symbiotic traits.</title>
        <authorList>
            <person name="Miyauchi S."/>
            <person name="Kiss E."/>
            <person name="Kuo A."/>
            <person name="Drula E."/>
            <person name="Kohler A."/>
            <person name="Sanchez-Garcia M."/>
            <person name="Morin E."/>
            <person name="Andreopoulos B."/>
            <person name="Barry K.W."/>
            <person name="Bonito G."/>
            <person name="Buee M."/>
            <person name="Carver A."/>
            <person name="Chen C."/>
            <person name="Cichocki N."/>
            <person name="Clum A."/>
            <person name="Culley D."/>
            <person name="Crous P.W."/>
            <person name="Fauchery L."/>
            <person name="Girlanda M."/>
            <person name="Hayes R.D."/>
            <person name="Keri Z."/>
            <person name="LaButti K."/>
            <person name="Lipzen A."/>
            <person name="Lombard V."/>
            <person name="Magnuson J."/>
            <person name="Maillard F."/>
            <person name="Murat C."/>
            <person name="Nolan M."/>
            <person name="Ohm R.A."/>
            <person name="Pangilinan J."/>
            <person name="Pereira M.F."/>
            <person name="Perotto S."/>
            <person name="Peter M."/>
            <person name="Pfister S."/>
            <person name="Riley R."/>
            <person name="Sitrit Y."/>
            <person name="Stielow J.B."/>
            <person name="Szollosi G."/>
            <person name="Zifcakova L."/>
            <person name="Stursova M."/>
            <person name="Spatafora J.W."/>
            <person name="Tedersoo L."/>
            <person name="Vaario L.M."/>
            <person name="Yamada A."/>
            <person name="Yan M."/>
            <person name="Wang P."/>
            <person name="Xu J."/>
            <person name="Bruns T."/>
            <person name="Baldrian P."/>
            <person name="Vilgalys R."/>
            <person name="Dunand C."/>
            <person name="Henrissat B."/>
            <person name="Grigoriev I.V."/>
            <person name="Hibbett D."/>
            <person name="Nagy L.G."/>
            <person name="Martin F.M."/>
        </authorList>
    </citation>
    <scope>NUCLEOTIDE SEQUENCE</scope>
    <source>
        <strain evidence="1">BED1</strain>
    </source>
</reference>
<evidence type="ECO:0000313" key="1">
    <source>
        <dbReference type="EMBL" id="KAF8438953.1"/>
    </source>
</evidence>
<organism evidence="1 2">
    <name type="scientific">Boletus edulis BED1</name>
    <dbReference type="NCBI Taxonomy" id="1328754"/>
    <lineage>
        <taxon>Eukaryota</taxon>
        <taxon>Fungi</taxon>
        <taxon>Dikarya</taxon>
        <taxon>Basidiomycota</taxon>
        <taxon>Agaricomycotina</taxon>
        <taxon>Agaricomycetes</taxon>
        <taxon>Agaricomycetidae</taxon>
        <taxon>Boletales</taxon>
        <taxon>Boletineae</taxon>
        <taxon>Boletaceae</taxon>
        <taxon>Boletoideae</taxon>
        <taxon>Boletus</taxon>
    </lineage>
</organism>
<keyword evidence="2" id="KW-1185">Reference proteome</keyword>
<proteinExistence type="predicted"/>
<comment type="caution">
    <text evidence="1">The sequence shown here is derived from an EMBL/GenBank/DDBJ whole genome shotgun (WGS) entry which is preliminary data.</text>
</comment>
<sequence length="149" mass="16772">MGIKLGLTKCQTRLHPFVDPGSESRTSRHVQENIVSGSLAEKRNIWATVLRSMRMHSTCAFRAFSSRDVLLVFWNISCSTTSFSCHWGRNMQSLTPALEIIEGGSLGGLIGFEKFTKKSQTNVEKNFCHYGVAFLHGFLRSYETYEGTI</sequence>
<name>A0AAD4BST6_BOLED</name>